<feature type="compositionally biased region" description="Basic and acidic residues" evidence="2">
    <location>
        <begin position="13"/>
        <end position="26"/>
    </location>
</feature>
<evidence type="ECO:0000313" key="4">
    <source>
        <dbReference type="Proteomes" id="UP001642360"/>
    </source>
</evidence>
<feature type="coiled-coil region" evidence="1">
    <location>
        <begin position="149"/>
        <end position="202"/>
    </location>
</feature>
<sequence length="303" mass="34256">MADGTNNDADFAEQDRSEKNKEENKKLRAAIEQFDRDQEAFNESSSEFDDDRKNVDDLEAEETKKTMTGMLNESDDNLFQSSFDDVSVLDLENSENAADYVKEDLKKKSLQENQGTITKAEFKDQECSDRVEAEIPAKISELSPLVQGIDQKMSNSKRLSRELEEKQEELKKILGLTGDTEKEDSQRKIAVLEEELYKLTIELESDGESVNLDLNYLSEVQTRVDGITEEVVTKCLHQLEVLALAEDSINDLLKGPAHQELRDEIKSDMESTTQNTKAKMESRLNNQIGGGAEDSKKTTEEVI</sequence>
<evidence type="ECO:0000256" key="2">
    <source>
        <dbReference type="SAM" id="MobiDB-lite"/>
    </source>
</evidence>
<feature type="compositionally biased region" description="Basic and acidic residues" evidence="2">
    <location>
        <begin position="50"/>
        <end position="65"/>
    </location>
</feature>
<gene>
    <name evidence="3" type="ORF">ILEXP_LOCUS31435</name>
</gene>
<comment type="caution">
    <text evidence="3">The sequence shown here is derived from an EMBL/GenBank/DDBJ whole genome shotgun (WGS) entry which is preliminary data.</text>
</comment>
<feature type="compositionally biased region" description="Polar residues" evidence="2">
    <location>
        <begin position="270"/>
        <end position="287"/>
    </location>
</feature>
<dbReference type="EMBL" id="CAUOFW020003893">
    <property type="protein sequence ID" value="CAK9162563.1"/>
    <property type="molecule type" value="Genomic_DNA"/>
</dbReference>
<keyword evidence="1" id="KW-0175">Coiled coil</keyword>
<keyword evidence="4" id="KW-1185">Reference proteome</keyword>
<feature type="compositionally biased region" description="Basic and acidic residues" evidence="2">
    <location>
        <begin position="293"/>
        <end position="303"/>
    </location>
</feature>
<dbReference type="Proteomes" id="UP001642360">
    <property type="component" value="Unassembled WGS sequence"/>
</dbReference>
<evidence type="ECO:0000313" key="3">
    <source>
        <dbReference type="EMBL" id="CAK9162563.1"/>
    </source>
</evidence>
<accession>A0ABC8T025</accession>
<reference evidence="3 4" key="1">
    <citation type="submission" date="2024-02" db="EMBL/GenBank/DDBJ databases">
        <authorList>
            <person name="Vignale AGUSTIN F."/>
            <person name="Sosa J E."/>
            <person name="Modenutti C."/>
        </authorList>
    </citation>
    <scope>NUCLEOTIDE SEQUENCE [LARGE SCALE GENOMIC DNA]</scope>
</reference>
<dbReference type="AlphaFoldDB" id="A0ABC8T025"/>
<organism evidence="3 4">
    <name type="scientific">Ilex paraguariensis</name>
    <name type="common">yerba mate</name>
    <dbReference type="NCBI Taxonomy" id="185542"/>
    <lineage>
        <taxon>Eukaryota</taxon>
        <taxon>Viridiplantae</taxon>
        <taxon>Streptophyta</taxon>
        <taxon>Embryophyta</taxon>
        <taxon>Tracheophyta</taxon>
        <taxon>Spermatophyta</taxon>
        <taxon>Magnoliopsida</taxon>
        <taxon>eudicotyledons</taxon>
        <taxon>Gunneridae</taxon>
        <taxon>Pentapetalae</taxon>
        <taxon>asterids</taxon>
        <taxon>campanulids</taxon>
        <taxon>Aquifoliales</taxon>
        <taxon>Aquifoliaceae</taxon>
        <taxon>Ilex</taxon>
    </lineage>
</organism>
<evidence type="ECO:0000256" key="1">
    <source>
        <dbReference type="SAM" id="Coils"/>
    </source>
</evidence>
<feature type="region of interest" description="Disordered" evidence="2">
    <location>
        <begin position="1"/>
        <end position="78"/>
    </location>
</feature>
<proteinExistence type="predicted"/>
<feature type="region of interest" description="Disordered" evidence="2">
    <location>
        <begin position="260"/>
        <end position="303"/>
    </location>
</feature>
<feature type="compositionally biased region" description="Basic and acidic residues" evidence="2">
    <location>
        <begin position="260"/>
        <end position="269"/>
    </location>
</feature>
<protein>
    <submittedName>
        <fullName evidence="3">Uncharacterized protein</fullName>
    </submittedName>
</protein>
<name>A0ABC8T025_9AQUA</name>